<feature type="region of interest" description="Disordered" evidence="2">
    <location>
        <begin position="324"/>
        <end position="343"/>
    </location>
</feature>
<comment type="caution">
    <text evidence="4">The sequence shown here is derived from an EMBL/GenBank/DDBJ whole genome shotgun (WGS) entry which is preliminary data.</text>
</comment>
<proteinExistence type="inferred from homology"/>
<dbReference type="InterPro" id="IPR000600">
    <property type="entry name" value="ROK"/>
</dbReference>
<dbReference type="PANTHER" id="PTHR18964">
    <property type="entry name" value="ROK (REPRESSOR, ORF, KINASE) FAMILY"/>
    <property type="match status" value="1"/>
</dbReference>
<feature type="compositionally biased region" description="Polar residues" evidence="2">
    <location>
        <begin position="35"/>
        <end position="46"/>
    </location>
</feature>
<gene>
    <name evidence="4" type="ORF">FBY41_3611</name>
</gene>
<dbReference type="Pfam" id="PF00480">
    <property type="entry name" value="ROK"/>
    <property type="match status" value="1"/>
</dbReference>
<dbReference type="Pfam" id="PF12802">
    <property type="entry name" value="MarR_2"/>
    <property type="match status" value="1"/>
</dbReference>
<sequence length="463" mass="47667">MSPALTGPPRPGGDSRKRVRPAPRACHDEAVNAPSAVTTPATTRRGSNLPRVGDYNQVVVLEAIRRNVEGLSRVEVAALTGLSPQTVSNICRRLLETGLVEEAGKRGVGPGKPRTLLRLAPRGRFAVGVHLDPALMTFVVLDLVGRPVARSVRPLRPGLGPEQVLGEVAQEVAALVAASGVDPDRIVGLGVAAPGPVDATTGTLMRPPNLPGWDRVAVRDVLADATGLSVLLDKDVVAAVVAELWAGAVGGPGSAVFFYIGTGVGAGLVLHGEVHRGTSGNAGEMGHLITGPDGPPCSCGQRGCIGEVCSPRTVVETARRRGIAGLDAPDRTGPGSPAREDADHRDVVGDALGRLCAVAAQGDPDALELLEDMAVRFAKAAADVVNLLDIDQVVFGGPLWEHLAPVFLRVVPELVRSSAVATPIHPITVRGTSVGADVAAVGAACLVLDQAFSPRSATLLVTH</sequence>
<protein>
    <submittedName>
        <fullName evidence="4">Putative NBD/HSP70 family sugar kinase</fullName>
    </submittedName>
</protein>
<keyword evidence="5" id="KW-1185">Reference proteome</keyword>
<dbReference type="GO" id="GO:0016301">
    <property type="term" value="F:kinase activity"/>
    <property type="evidence" value="ECO:0007669"/>
    <property type="project" value="UniProtKB-KW"/>
</dbReference>
<evidence type="ECO:0000256" key="2">
    <source>
        <dbReference type="SAM" id="MobiDB-lite"/>
    </source>
</evidence>
<evidence type="ECO:0000313" key="5">
    <source>
        <dbReference type="Proteomes" id="UP000316747"/>
    </source>
</evidence>
<dbReference type="AlphaFoldDB" id="A0A543HIX7"/>
<dbReference type="InterPro" id="IPR011991">
    <property type="entry name" value="ArsR-like_HTH"/>
</dbReference>
<dbReference type="PANTHER" id="PTHR18964:SF149">
    <property type="entry name" value="BIFUNCTIONAL UDP-N-ACETYLGLUCOSAMINE 2-EPIMERASE_N-ACETYLMANNOSAMINE KINASE"/>
    <property type="match status" value="1"/>
</dbReference>
<dbReference type="CDD" id="cd00090">
    <property type="entry name" value="HTH_ARSR"/>
    <property type="match status" value="1"/>
</dbReference>
<organism evidence="4 5">
    <name type="scientific">Humibacillus xanthopallidus</name>
    <dbReference type="NCBI Taxonomy" id="412689"/>
    <lineage>
        <taxon>Bacteria</taxon>
        <taxon>Bacillati</taxon>
        <taxon>Actinomycetota</taxon>
        <taxon>Actinomycetes</taxon>
        <taxon>Micrococcales</taxon>
        <taxon>Intrasporangiaceae</taxon>
        <taxon>Humibacillus</taxon>
    </lineage>
</organism>
<feature type="domain" description="HTH marR-type" evidence="3">
    <location>
        <begin position="56"/>
        <end position="102"/>
    </location>
</feature>
<dbReference type="InterPro" id="IPR049874">
    <property type="entry name" value="ROK_cs"/>
</dbReference>
<name>A0A543HIX7_9MICO</name>
<evidence type="ECO:0000313" key="4">
    <source>
        <dbReference type="EMBL" id="TQM58250.1"/>
    </source>
</evidence>
<keyword evidence="4" id="KW-0808">Transferase</keyword>
<feature type="region of interest" description="Disordered" evidence="2">
    <location>
        <begin position="1"/>
        <end position="49"/>
    </location>
</feature>
<accession>A0A543HIX7</accession>
<dbReference type="InterPro" id="IPR036388">
    <property type="entry name" value="WH-like_DNA-bd_sf"/>
</dbReference>
<dbReference type="GO" id="GO:0003700">
    <property type="term" value="F:DNA-binding transcription factor activity"/>
    <property type="evidence" value="ECO:0007669"/>
    <property type="project" value="InterPro"/>
</dbReference>
<evidence type="ECO:0000256" key="1">
    <source>
        <dbReference type="ARBA" id="ARBA00006479"/>
    </source>
</evidence>
<evidence type="ECO:0000259" key="3">
    <source>
        <dbReference type="Pfam" id="PF12802"/>
    </source>
</evidence>
<dbReference type="InterPro" id="IPR036390">
    <property type="entry name" value="WH_DNA-bd_sf"/>
</dbReference>
<keyword evidence="4" id="KW-0418">Kinase</keyword>
<feature type="compositionally biased region" description="Pro residues" evidence="2">
    <location>
        <begin position="1"/>
        <end position="11"/>
    </location>
</feature>
<dbReference type="Gene3D" id="1.10.10.10">
    <property type="entry name" value="Winged helix-like DNA-binding domain superfamily/Winged helix DNA-binding domain"/>
    <property type="match status" value="1"/>
</dbReference>
<comment type="similarity">
    <text evidence="1">Belongs to the ROK (NagC/XylR) family.</text>
</comment>
<dbReference type="PROSITE" id="PS01125">
    <property type="entry name" value="ROK"/>
    <property type="match status" value="1"/>
</dbReference>
<dbReference type="InterPro" id="IPR043129">
    <property type="entry name" value="ATPase_NBD"/>
</dbReference>
<dbReference type="EMBL" id="VFPM01000003">
    <property type="protein sequence ID" value="TQM58250.1"/>
    <property type="molecule type" value="Genomic_DNA"/>
</dbReference>
<dbReference type="InterPro" id="IPR000835">
    <property type="entry name" value="HTH_MarR-typ"/>
</dbReference>
<dbReference type="SUPFAM" id="SSF53067">
    <property type="entry name" value="Actin-like ATPase domain"/>
    <property type="match status" value="1"/>
</dbReference>
<dbReference type="Proteomes" id="UP000316747">
    <property type="component" value="Unassembled WGS sequence"/>
</dbReference>
<dbReference type="Gene3D" id="3.30.420.40">
    <property type="match status" value="2"/>
</dbReference>
<dbReference type="SUPFAM" id="SSF46785">
    <property type="entry name" value="Winged helix' DNA-binding domain"/>
    <property type="match status" value="1"/>
</dbReference>
<reference evidence="4 5" key="1">
    <citation type="submission" date="2019-06" db="EMBL/GenBank/DDBJ databases">
        <title>Genome sequencing of plant associated microbes to promote plant fitness in Sorghum bicolor and Oryza sativa.</title>
        <authorList>
            <person name="Coleman-Derr D."/>
        </authorList>
    </citation>
    <scope>NUCLEOTIDE SEQUENCE [LARGE SCALE GENOMIC DNA]</scope>
    <source>
        <strain evidence="4 5">KV-663</strain>
    </source>
</reference>